<organism evidence="1 3">
    <name type="scientific">Komagataeibacter nataicola</name>
    <dbReference type="NCBI Taxonomy" id="265960"/>
    <lineage>
        <taxon>Bacteria</taxon>
        <taxon>Pseudomonadati</taxon>
        <taxon>Pseudomonadota</taxon>
        <taxon>Alphaproteobacteria</taxon>
        <taxon>Acetobacterales</taxon>
        <taxon>Acetobacteraceae</taxon>
        <taxon>Komagataeibacter</taxon>
    </lineage>
</organism>
<dbReference type="EMBL" id="CP019876">
    <property type="protein sequence ID" value="AQU89242.1"/>
    <property type="molecule type" value="Genomic_DNA"/>
</dbReference>
<keyword evidence="4" id="KW-1185">Reference proteome</keyword>
<dbReference type="EMBL" id="NIRT01000013">
    <property type="protein sequence ID" value="PYD66300.1"/>
    <property type="molecule type" value="Genomic_DNA"/>
</dbReference>
<dbReference type="KEGG" id="kna:B0W47_16820"/>
<sequence length="176" mass="20651">MNKSNGRIQATMVPDDKRIQFERDFFNIRGNDLIEHMIFVKKLMQLVSPSYHTLHWKYMELNNGGLFMYPDLISDDTIVANINPGSSSTPLTTVDYGIESSLMFFIKCVRFQELHIKTLRGGERKFIKADMDYSKRMHKLIMYYVEQLDTCFDILDVYNADLKTYTDSLMEYHMAA</sequence>
<evidence type="ECO:0000313" key="2">
    <source>
        <dbReference type="EMBL" id="PYD66300.1"/>
    </source>
</evidence>
<dbReference type="Gene3D" id="3.30.70.3580">
    <property type="entry name" value="Antirestriction protein"/>
    <property type="match status" value="1"/>
</dbReference>
<geneLocation type="plasmid" evidence="1">
    <name>pKNA01</name>
</geneLocation>
<protein>
    <submittedName>
        <fullName evidence="1">Uncharacterized protein</fullName>
    </submittedName>
</protein>
<dbReference type="Proteomes" id="UP000247512">
    <property type="component" value="Unassembled WGS sequence"/>
</dbReference>
<reference evidence="1 3" key="1">
    <citation type="submission" date="2017-02" db="EMBL/GenBank/DDBJ databases">
        <title>zhang.</title>
        <authorList>
            <person name="Zhang H."/>
        </authorList>
    </citation>
    <scope>NUCLEOTIDE SEQUENCE [LARGE SCALE GENOMIC DNA]</scope>
    <source>
        <strain evidence="1 3">RZS01</strain>
        <plasmid evidence="1">pKNA01</plasmid>
        <plasmid evidence="3">pkna01</plasmid>
    </source>
</reference>
<gene>
    <name evidence="1" type="ORF">B0W47_16820</name>
    <name evidence="2" type="ORF">CDI09_09130</name>
</gene>
<accession>A0A9N7CE09</accession>
<evidence type="ECO:0000313" key="3">
    <source>
        <dbReference type="Proteomes" id="UP000189683"/>
    </source>
</evidence>
<keyword evidence="1" id="KW-0614">Plasmid</keyword>
<proteinExistence type="predicted"/>
<dbReference type="InterPro" id="IPR042297">
    <property type="entry name" value="Antirestriction_sf"/>
</dbReference>
<dbReference type="Proteomes" id="UP000189683">
    <property type="component" value="Plasmid pKNA01"/>
</dbReference>
<dbReference type="AlphaFoldDB" id="A0A9N7CE09"/>
<evidence type="ECO:0000313" key="4">
    <source>
        <dbReference type="Proteomes" id="UP000247512"/>
    </source>
</evidence>
<dbReference type="RefSeq" id="WP_078528429.1">
    <property type="nucleotide sequence ID" value="NZ_CP019876.1"/>
</dbReference>
<evidence type="ECO:0000313" key="1">
    <source>
        <dbReference type="EMBL" id="AQU89242.1"/>
    </source>
</evidence>
<name>A0A9N7CE09_9PROT</name>
<dbReference type="OrthoDB" id="1164967at2"/>
<reference evidence="2 4" key="2">
    <citation type="submission" date="2017-06" db="EMBL/GenBank/DDBJ databases">
        <title>A draft genome sequence of Komagataeibacter nataicola LMG 1536.</title>
        <authorList>
            <person name="Skraban J."/>
            <person name="Cleenwerck I."/>
            <person name="Vandamme P."/>
            <person name="Trcek J."/>
        </authorList>
    </citation>
    <scope>NUCLEOTIDE SEQUENCE [LARGE SCALE GENOMIC DNA]</scope>
    <source>
        <strain evidence="2 4">LMG 1536</strain>
    </source>
</reference>
<geneLocation type="plasmid" evidence="3">
    <name>pkna01</name>
</geneLocation>